<keyword evidence="2 3" id="KW-0040">ANK repeat</keyword>
<dbReference type="Pfam" id="PF12796">
    <property type="entry name" value="Ank_2"/>
    <property type="match status" value="1"/>
</dbReference>
<dbReference type="EMBL" id="MRCY01000473">
    <property type="protein sequence ID" value="RKK85557.1"/>
    <property type="molecule type" value="Genomic_DNA"/>
</dbReference>
<dbReference type="VEuPathDB" id="FungiDB:HZS61_005544"/>
<dbReference type="Gene3D" id="1.25.40.20">
    <property type="entry name" value="Ankyrin repeat-containing domain"/>
    <property type="match status" value="1"/>
</dbReference>
<dbReference type="VEuPathDB" id="FungiDB:FOIG_15335"/>
<comment type="caution">
    <text evidence="5">The sequence shown here is derived from an EMBL/GenBank/DDBJ whole genome shotgun (WGS) entry which is preliminary data.</text>
</comment>
<dbReference type="VEuPathDB" id="FungiDB:FOXG_15153"/>
<dbReference type="PANTHER" id="PTHR24178">
    <property type="entry name" value="MOLTING PROTEIN MLT-4"/>
    <property type="match status" value="1"/>
</dbReference>
<evidence type="ECO:0000256" key="3">
    <source>
        <dbReference type="PROSITE-ProRule" id="PRU00023"/>
    </source>
</evidence>
<dbReference type="SMART" id="SM00248">
    <property type="entry name" value="ANK"/>
    <property type="match status" value="9"/>
</dbReference>
<feature type="compositionally biased region" description="Polar residues" evidence="4">
    <location>
        <begin position="1"/>
        <end position="11"/>
    </location>
</feature>
<dbReference type="VEuPathDB" id="FungiDB:FOC4_g10001064"/>
<dbReference type="Proteomes" id="UP000285860">
    <property type="component" value="Unassembled WGS sequence"/>
</dbReference>
<evidence type="ECO:0000313" key="5">
    <source>
        <dbReference type="EMBL" id="RKK85557.1"/>
    </source>
</evidence>
<sequence>MASPLSETESPYQRYRRDATEVDANGDQENWQPSPLSIIDRDGSVLFERTELDLRTDIICQNDVEMLQQYLNAAPWAIEKPGPKDSTTDPFFVAAQSGRVEALQALLAHYSKVNGPSEKVRFPDRRVDLLSTAAKWGRVEVVRFLLDNQPLYADIQERGNNGESAILSAADTRGTRTIDYLGHQEVCLDNNEAVMHLLLDRGACASDSLTRYDDRREAQASETVLTLAVQWAGPGLIQRLIDSGAEVHVKIGYKVGFIPRLEFKDLSVDVTAISVASLHANFKAVEVLISNRGNGVDITDMTSHRDSQGRLPVHWASQCQLTHSPSAIPASRIPENAESVMNTIKLLLNNDPKTINIQDNGGNTPLHYAALFYGRLGKQHTPIMRFLCDRGADASICNVYEETPLHMLFRRGWGYSPVDTMAVETLLAHGAKATDVDVYGNTPLHYAAWFLRHSDAVSYLLKHGADVNIRNLCQETPLHSVADSPYWGDTAHDGRTPTKKETAEELFKDQEAMMAELMEAGGVEMMDQPNHAGKSPRHIIQEWKEHAREAQAKQTAIDNDVPWFDWPTVTSSWDSSGRGRRKDGTGIGGGMGVGMGRGAQRRKDLY</sequence>
<feature type="compositionally biased region" description="Gly residues" evidence="4">
    <location>
        <begin position="585"/>
        <end position="597"/>
    </location>
</feature>
<dbReference type="SUPFAM" id="SSF48403">
    <property type="entry name" value="Ankyrin repeat"/>
    <property type="match status" value="1"/>
</dbReference>
<feature type="repeat" description="ANK" evidence="3">
    <location>
        <begin position="439"/>
        <end position="472"/>
    </location>
</feature>
<feature type="repeat" description="ANK" evidence="3">
    <location>
        <begin position="361"/>
        <end position="399"/>
    </location>
</feature>
<dbReference type="VEuPathDB" id="FungiDB:FOC1_g10008952"/>
<keyword evidence="1" id="KW-0677">Repeat</keyword>
<name>A0A420NZG8_FUSOX</name>
<evidence type="ECO:0000256" key="1">
    <source>
        <dbReference type="ARBA" id="ARBA00022737"/>
    </source>
</evidence>
<gene>
    <name evidence="5" type="ORF">BFJ68_g17256</name>
</gene>
<dbReference type="InterPro" id="IPR036770">
    <property type="entry name" value="Ankyrin_rpt-contain_sf"/>
</dbReference>
<protein>
    <submittedName>
        <fullName evidence="5">Uncharacterized protein</fullName>
    </submittedName>
</protein>
<dbReference type="VEuPathDB" id="FungiDB:FOMG_16796"/>
<dbReference type="PANTHER" id="PTHR24178:SF41">
    <property type="entry name" value="ANKYRIN-2 ISOFORM X1"/>
    <property type="match status" value="1"/>
</dbReference>
<reference evidence="5 6" key="1">
    <citation type="journal article" date="2018" name="Sci. Rep.">
        <title>Characterisation of pathogen-specific regions and novel effector candidates in Fusarium oxysporum f. sp. cepae.</title>
        <authorList>
            <person name="Armitage A.D."/>
            <person name="Taylor A."/>
            <person name="Sobczyk M.K."/>
            <person name="Baxter L."/>
            <person name="Greenfield B.P."/>
            <person name="Bates H.J."/>
            <person name="Wilson F."/>
            <person name="Jackson A.C."/>
            <person name="Ott S."/>
            <person name="Harrison R.J."/>
            <person name="Clarkson J.P."/>
        </authorList>
    </citation>
    <scope>NUCLEOTIDE SEQUENCE [LARGE SCALE GENOMIC DNA]</scope>
    <source>
        <strain evidence="5 6">Fo_A28</strain>
    </source>
</reference>
<evidence type="ECO:0000256" key="4">
    <source>
        <dbReference type="SAM" id="MobiDB-lite"/>
    </source>
</evidence>
<dbReference type="PROSITE" id="PS50297">
    <property type="entry name" value="ANK_REP_REGION"/>
    <property type="match status" value="1"/>
</dbReference>
<dbReference type="InterPro" id="IPR002110">
    <property type="entry name" value="Ankyrin_rpt"/>
</dbReference>
<dbReference type="AlphaFoldDB" id="A0A420NZG8"/>
<dbReference type="PROSITE" id="PS50088">
    <property type="entry name" value="ANK_REPEAT"/>
    <property type="match status" value="2"/>
</dbReference>
<accession>A0A420NZG8</accession>
<organism evidence="5 6">
    <name type="scientific">Fusarium oxysporum</name>
    <name type="common">Fusarium vascular wilt</name>
    <dbReference type="NCBI Taxonomy" id="5507"/>
    <lineage>
        <taxon>Eukaryota</taxon>
        <taxon>Fungi</taxon>
        <taxon>Dikarya</taxon>
        <taxon>Ascomycota</taxon>
        <taxon>Pezizomycotina</taxon>
        <taxon>Sordariomycetes</taxon>
        <taxon>Hypocreomycetidae</taxon>
        <taxon>Hypocreales</taxon>
        <taxon>Nectriaceae</taxon>
        <taxon>Fusarium</taxon>
        <taxon>Fusarium oxysporum species complex</taxon>
    </lineage>
</organism>
<proteinExistence type="predicted"/>
<feature type="region of interest" description="Disordered" evidence="4">
    <location>
        <begin position="570"/>
        <end position="606"/>
    </location>
</feature>
<dbReference type="VEuPathDB" id="FungiDB:FOZG_18078"/>
<feature type="region of interest" description="Disordered" evidence="4">
    <location>
        <begin position="1"/>
        <end position="35"/>
    </location>
</feature>
<evidence type="ECO:0000256" key="2">
    <source>
        <dbReference type="ARBA" id="ARBA00023043"/>
    </source>
</evidence>
<evidence type="ECO:0000313" key="6">
    <source>
        <dbReference type="Proteomes" id="UP000285860"/>
    </source>
</evidence>